<dbReference type="AlphaFoldDB" id="A0A0U3QR99"/>
<sequence length="65" mass="7249">MTFENTDSITLKIWDRSAIEHTLESIVHDLSVKANTTKCRIAVQCSGPNTFTVSVRGQERQLATV</sequence>
<dbReference type="EMBL" id="CP013747">
    <property type="protein sequence ID" value="ALV42117.1"/>
    <property type="molecule type" value="Genomic_DNA"/>
</dbReference>
<gene>
    <name evidence="1" type="ORF">AU252_13935</name>
</gene>
<dbReference type="KEGG" id="psul:AU252_13935"/>
<dbReference type="RefSeq" id="WP_058931239.1">
    <property type="nucleotide sequence ID" value="NZ_CP013747.1"/>
</dbReference>
<organism evidence="1">
    <name type="scientific">Pseudarthrobacter sulfonivorans</name>
    <dbReference type="NCBI Taxonomy" id="121292"/>
    <lineage>
        <taxon>Bacteria</taxon>
        <taxon>Bacillati</taxon>
        <taxon>Actinomycetota</taxon>
        <taxon>Actinomycetes</taxon>
        <taxon>Micrococcales</taxon>
        <taxon>Micrococcaceae</taxon>
        <taxon>Pseudarthrobacter</taxon>
    </lineage>
</organism>
<evidence type="ECO:0000313" key="1">
    <source>
        <dbReference type="EMBL" id="ALV42117.1"/>
    </source>
</evidence>
<dbReference type="Proteomes" id="UP000065151">
    <property type="component" value="Chromosome"/>
</dbReference>
<evidence type="ECO:0000313" key="2">
    <source>
        <dbReference type="Proteomes" id="UP000065151"/>
    </source>
</evidence>
<reference evidence="1 2" key="1">
    <citation type="submission" date="2015-12" db="EMBL/GenBank/DDBJ databases">
        <authorList>
            <person name="Shamseldin A."/>
            <person name="Moawad H."/>
            <person name="Abd El-Rahim W.M."/>
            <person name="Sadowsky M.J."/>
        </authorList>
    </citation>
    <scope>NUCLEOTIDE SEQUENCE [LARGE SCALE GENOMIC DNA]</scope>
    <source>
        <strain evidence="1 2">Ar51</strain>
    </source>
</reference>
<accession>A0A0U3QR99</accession>
<protein>
    <submittedName>
        <fullName evidence="1">Uncharacterized protein</fullName>
    </submittedName>
</protein>
<proteinExistence type="predicted"/>
<name>A0A0U3QR99_9MICC</name>